<dbReference type="Proteomes" id="UP000182945">
    <property type="component" value="Chromosome"/>
</dbReference>
<feature type="transmembrane region" description="Helical" evidence="1">
    <location>
        <begin position="56"/>
        <end position="74"/>
    </location>
</feature>
<accession>A0AAC9NMM3</accession>
<evidence type="ECO:0000313" key="2">
    <source>
        <dbReference type="EMBL" id="APC49839.1"/>
    </source>
</evidence>
<protein>
    <submittedName>
        <fullName evidence="2">Uncharacterized protein</fullName>
    </submittedName>
</protein>
<keyword evidence="1" id="KW-0472">Membrane</keyword>
<evidence type="ECO:0000256" key="1">
    <source>
        <dbReference type="SAM" id="Phobius"/>
    </source>
</evidence>
<dbReference type="GeneID" id="71516164"/>
<feature type="transmembrane region" description="Helical" evidence="1">
    <location>
        <begin position="83"/>
        <end position="104"/>
    </location>
</feature>
<feature type="transmembrane region" description="Helical" evidence="1">
    <location>
        <begin position="116"/>
        <end position="137"/>
    </location>
</feature>
<proteinExistence type="predicted"/>
<sequence length="141" mass="16204">MNKWKLVNIGIISGLFLGGLLFILEKWSSEKVYVLLMNVDYIPVLKEIPLHPVAEFILHLIVSIVLVFVLYYGLSRFKSEKKVLLYIVINTLIGAVLFLTTSFSDRTPELTDGMAFFYWLSAHFIYGWLVGSLIVFVKRNN</sequence>
<dbReference type="EMBL" id="CP017962">
    <property type="protein sequence ID" value="APC49839.1"/>
    <property type="molecule type" value="Genomic_DNA"/>
</dbReference>
<dbReference type="RefSeq" id="WP_040956621.1">
    <property type="nucleotide sequence ID" value="NZ_CP017962.1"/>
</dbReference>
<feature type="transmembrane region" description="Helical" evidence="1">
    <location>
        <begin position="7"/>
        <end position="24"/>
    </location>
</feature>
<dbReference type="AlphaFoldDB" id="A0AAC9NMM3"/>
<dbReference type="KEGG" id="vhl:BME96_17280"/>
<organism evidence="2 3">
    <name type="scientific">Virgibacillus halodenitrificans</name>
    <name type="common">Bacillus halodenitrificans</name>
    <dbReference type="NCBI Taxonomy" id="1482"/>
    <lineage>
        <taxon>Bacteria</taxon>
        <taxon>Bacillati</taxon>
        <taxon>Bacillota</taxon>
        <taxon>Bacilli</taxon>
        <taxon>Bacillales</taxon>
        <taxon>Bacillaceae</taxon>
        <taxon>Virgibacillus</taxon>
    </lineage>
</organism>
<name>A0AAC9NMM3_VIRHA</name>
<keyword evidence="1" id="KW-1133">Transmembrane helix</keyword>
<gene>
    <name evidence="2" type="ORF">BME96_17280</name>
</gene>
<keyword evidence="1" id="KW-0812">Transmembrane</keyword>
<reference evidence="2 3" key="1">
    <citation type="submission" date="2016-11" db="EMBL/GenBank/DDBJ databases">
        <title>Complete genome sequencing of Virgibacillus halodenitrificans PDB-F2.</title>
        <authorList>
            <person name="Sun Z."/>
            <person name="Zhou Y."/>
            <person name="Li H."/>
        </authorList>
    </citation>
    <scope>NUCLEOTIDE SEQUENCE [LARGE SCALE GENOMIC DNA]</scope>
    <source>
        <strain evidence="2 3">PDB-F2</strain>
    </source>
</reference>
<evidence type="ECO:0000313" key="3">
    <source>
        <dbReference type="Proteomes" id="UP000182945"/>
    </source>
</evidence>